<name>A0ABD0JK90_9CAEN</name>
<dbReference type="InterPro" id="IPR039470">
    <property type="entry name" value="Nuc_deoxyri_tr2"/>
</dbReference>
<sequence length="522" mass="59640">MAVETSEDERRIFGSFTRQLLQVFKKYEDKGWLQISNIRLAFNDLDLYPSHSQVQEMVHCAVEYGSPCEADHVTFGEFCVLVDELRHHYESCTTAGLPHAILPSKAKYHGLTGRRKRRDSSSNFQGPTRWRQEEAIPYLKQNSITFYNPQVNTWRPELIELEDRAKQVAELLFFVIDNRTRAVVSFCEIAYLVGCHRQIVVLFTDLHGEVTSIDDETLTERERADLRRGRWVLVDLIERNGIPVFSEMEKALACTALNVQQGIRVQDLTLKHGAQPVRHGHTLVGEALLKLRETFNSITCNSEGKITRDDLRLGYRCFTGQELSAAWLQQQRPDVSSFSFEEFCCIVAEHKRRKPSTFMSVCSALFSPVKWIDMFDIYLGGSCGDSNWREEIALPLIKRHGLSYHNPHVTEWFSRLIPMQVAEREKCRVMLYVITDSTRALAAMTEAAYYIGLGCRVVLCMQKLRPDSTISGEEVSKSALLDYNRGRAYLSDMGSREGVPEFDNIAEAVESAIAMVKEPSKQ</sequence>
<evidence type="ECO:0000313" key="1">
    <source>
        <dbReference type="EMBL" id="KAK7475447.1"/>
    </source>
</evidence>
<dbReference type="Pfam" id="PF15891">
    <property type="entry name" value="Nuc_deoxyri_tr2"/>
    <property type="match status" value="2"/>
</dbReference>
<dbReference type="AlphaFoldDB" id="A0ABD0JK90"/>
<gene>
    <name evidence="1" type="ORF">BaRGS_00033328</name>
</gene>
<organism evidence="1 2">
    <name type="scientific">Batillaria attramentaria</name>
    <dbReference type="NCBI Taxonomy" id="370345"/>
    <lineage>
        <taxon>Eukaryota</taxon>
        <taxon>Metazoa</taxon>
        <taxon>Spiralia</taxon>
        <taxon>Lophotrochozoa</taxon>
        <taxon>Mollusca</taxon>
        <taxon>Gastropoda</taxon>
        <taxon>Caenogastropoda</taxon>
        <taxon>Sorbeoconcha</taxon>
        <taxon>Cerithioidea</taxon>
        <taxon>Batillariidae</taxon>
        <taxon>Batillaria</taxon>
    </lineage>
</organism>
<dbReference type="Proteomes" id="UP001519460">
    <property type="component" value="Unassembled WGS sequence"/>
</dbReference>
<dbReference type="PANTHER" id="PTHR36300:SF1">
    <property type="entry name" value="RAW, ISOFORM A"/>
    <property type="match status" value="1"/>
</dbReference>
<dbReference type="PANTHER" id="PTHR36300">
    <property type="entry name" value="RAW, ISOFORM A"/>
    <property type="match status" value="1"/>
</dbReference>
<protein>
    <recommendedName>
        <fullName evidence="3">EF-hand domain-containing protein</fullName>
    </recommendedName>
</protein>
<dbReference type="SUPFAM" id="SSF47473">
    <property type="entry name" value="EF-hand"/>
    <property type="match status" value="1"/>
</dbReference>
<evidence type="ECO:0000313" key="2">
    <source>
        <dbReference type="Proteomes" id="UP001519460"/>
    </source>
</evidence>
<dbReference type="EMBL" id="JACVVK020000406">
    <property type="protein sequence ID" value="KAK7475447.1"/>
    <property type="molecule type" value="Genomic_DNA"/>
</dbReference>
<keyword evidence="2" id="KW-1185">Reference proteome</keyword>
<proteinExistence type="predicted"/>
<dbReference type="Gene3D" id="3.40.50.450">
    <property type="match status" value="2"/>
</dbReference>
<accession>A0ABD0JK90</accession>
<reference evidence="1 2" key="1">
    <citation type="journal article" date="2023" name="Sci. Data">
        <title>Genome assembly of the Korean intertidal mud-creeper Batillaria attramentaria.</title>
        <authorList>
            <person name="Patra A.K."/>
            <person name="Ho P.T."/>
            <person name="Jun S."/>
            <person name="Lee S.J."/>
            <person name="Kim Y."/>
            <person name="Won Y.J."/>
        </authorList>
    </citation>
    <scope>NUCLEOTIDE SEQUENCE [LARGE SCALE GENOMIC DNA]</scope>
    <source>
        <strain evidence="1">Wonlab-2016</strain>
    </source>
</reference>
<evidence type="ECO:0008006" key="3">
    <source>
        <dbReference type="Google" id="ProtNLM"/>
    </source>
</evidence>
<dbReference type="InterPro" id="IPR011992">
    <property type="entry name" value="EF-hand-dom_pair"/>
</dbReference>
<comment type="caution">
    <text evidence="1">The sequence shown here is derived from an EMBL/GenBank/DDBJ whole genome shotgun (WGS) entry which is preliminary data.</text>
</comment>